<dbReference type="NCBIfam" id="TIGR01595">
    <property type="entry name" value="cas_CT1132"/>
    <property type="match status" value="1"/>
</dbReference>
<reference evidence="3" key="1">
    <citation type="journal article" date="2019" name="Int. J. Syst. Evol. Microbiol.">
        <title>The Global Catalogue of Microorganisms (GCM) 10K type strain sequencing project: providing services to taxonomists for standard genome sequencing and annotation.</title>
        <authorList>
            <consortium name="The Broad Institute Genomics Platform"/>
            <consortium name="The Broad Institute Genome Sequencing Center for Infectious Disease"/>
            <person name="Wu L."/>
            <person name="Ma J."/>
        </authorList>
    </citation>
    <scope>NUCLEOTIDE SEQUENCE [LARGE SCALE GENOMIC DNA]</scope>
    <source>
        <strain evidence="3">NBRC 109341</strain>
    </source>
</reference>
<evidence type="ECO:0000313" key="2">
    <source>
        <dbReference type="EMBL" id="GLS12757.1"/>
    </source>
</evidence>
<organism evidence="2 3">
    <name type="scientific">Hydrogenophaga electricum</name>
    <dbReference type="NCBI Taxonomy" id="1230953"/>
    <lineage>
        <taxon>Bacteria</taxon>
        <taxon>Pseudomonadati</taxon>
        <taxon>Pseudomonadota</taxon>
        <taxon>Betaproteobacteria</taxon>
        <taxon>Burkholderiales</taxon>
        <taxon>Comamonadaceae</taxon>
        <taxon>Hydrogenophaga</taxon>
    </lineage>
</organism>
<dbReference type="EMBL" id="BSPB01000001">
    <property type="protein sequence ID" value="GLS12757.1"/>
    <property type="molecule type" value="Genomic_DNA"/>
</dbReference>
<dbReference type="CDD" id="cd09689">
    <property type="entry name" value="Cas7_I-C"/>
    <property type="match status" value="1"/>
</dbReference>
<comment type="caution">
    <text evidence="2">The sequence shown here is derived from an EMBL/GenBank/DDBJ whole genome shotgun (WGS) entry which is preliminary data.</text>
</comment>
<sequence length="315" mass="35106">MNLTNRYDFVLLFDVKDGNPNGDPDAGNLPRLDAETGHGLMTDVALKRKVRNFVALTQDQTEKAPEAGEKRFEIYVREKAILNLQHQRAYSALKLDAPADEVAEAAEGEDKKAKKGGKEKRKGSASDVDLARKWMCQNFFDVRTFGAVMSTGTNAGQVRGPVQLTFARSIDPIVALEHSITRMAVATEAEAEKQQGDNRTMGRKHTVPYGLYMAHGFVSSFLAKQTGFDEDDLELLWQSLEHMFEHDRSAARGEMSTRGLYVFKHDSELGNAHAHKLFERIKVKKTADVPRGFSDYGVEVDESDMPAGVTLLRKV</sequence>
<proteinExistence type="predicted"/>
<dbReference type="RefSeq" id="WP_284306252.1">
    <property type="nucleotide sequence ID" value="NZ_BSPB01000001.1"/>
</dbReference>
<gene>
    <name evidence="2" type="ORF">GCM10007935_01830</name>
</gene>
<evidence type="ECO:0000256" key="1">
    <source>
        <dbReference type="SAM" id="MobiDB-lite"/>
    </source>
</evidence>
<evidence type="ECO:0000313" key="3">
    <source>
        <dbReference type="Proteomes" id="UP001156903"/>
    </source>
</evidence>
<keyword evidence="3" id="KW-1185">Reference proteome</keyword>
<dbReference type="InterPro" id="IPR013418">
    <property type="entry name" value="CRISPR-assoc_prot_Cas7/Csd2"/>
</dbReference>
<dbReference type="Proteomes" id="UP001156903">
    <property type="component" value="Unassembled WGS sequence"/>
</dbReference>
<dbReference type="InterPro" id="IPR006482">
    <property type="entry name" value="Cas7_Csh2/Csh2"/>
</dbReference>
<name>A0ABQ6BYF2_9BURK</name>
<dbReference type="NCBIfam" id="TIGR02589">
    <property type="entry name" value="cas_Csd2"/>
    <property type="match status" value="1"/>
</dbReference>
<dbReference type="Pfam" id="PF05107">
    <property type="entry name" value="Cas_Cas7"/>
    <property type="match status" value="1"/>
</dbReference>
<feature type="compositionally biased region" description="Basic residues" evidence="1">
    <location>
        <begin position="113"/>
        <end position="123"/>
    </location>
</feature>
<feature type="region of interest" description="Disordered" evidence="1">
    <location>
        <begin position="105"/>
        <end position="124"/>
    </location>
</feature>
<protein>
    <submittedName>
        <fullName evidence="2">Type I-C CRISPR-associated protein Cas7/Csd2</fullName>
    </submittedName>
</protein>
<accession>A0ABQ6BYF2</accession>